<evidence type="ECO:0000256" key="1">
    <source>
        <dbReference type="SAM" id="SignalP"/>
    </source>
</evidence>
<dbReference type="EMBL" id="PGCI01000080">
    <property type="protein sequence ID" value="PLW42288.1"/>
    <property type="molecule type" value="Genomic_DNA"/>
</dbReference>
<feature type="chain" id="PRO_5014600630" evidence="1">
    <location>
        <begin position="22"/>
        <end position="116"/>
    </location>
</feature>
<feature type="signal peptide" evidence="1">
    <location>
        <begin position="1"/>
        <end position="21"/>
    </location>
</feature>
<accession>A0A2N5UWZ6</accession>
<comment type="caution">
    <text evidence="2">The sequence shown here is derived from an EMBL/GenBank/DDBJ whole genome shotgun (WGS) entry which is preliminary data.</text>
</comment>
<feature type="non-terminal residue" evidence="2">
    <location>
        <position position="116"/>
    </location>
</feature>
<reference evidence="2 3" key="1">
    <citation type="submission" date="2017-11" db="EMBL/GenBank/DDBJ databases">
        <title>De novo assembly and phasing of dikaryotic genomes from two isolates of Puccinia coronata f. sp. avenae, the causal agent of oat crown rust.</title>
        <authorList>
            <person name="Miller M.E."/>
            <person name="Zhang Y."/>
            <person name="Omidvar V."/>
            <person name="Sperschneider J."/>
            <person name="Schwessinger B."/>
            <person name="Raley C."/>
            <person name="Palmer J.M."/>
            <person name="Garnica D."/>
            <person name="Upadhyaya N."/>
            <person name="Rathjen J."/>
            <person name="Taylor J.M."/>
            <person name="Park R.F."/>
            <person name="Dodds P.N."/>
            <person name="Hirsch C.D."/>
            <person name="Kianian S.F."/>
            <person name="Figueroa M."/>
        </authorList>
    </citation>
    <scope>NUCLEOTIDE SEQUENCE [LARGE SCALE GENOMIC DNA]</scope>
    <source>
        <strain evidence="2">12SD80</strain>
    </source>
</reference>
<gene>
    <name evidence="2" type="ORF">PCASD_07763</name>
</gene>
<sequence>MRHCFIRLFYLTFFLIDQGLLKLPISGIEIQIDLNAETPPDELEQPIASVCDNLPTSSLLASRENHPQFEDHEEPCTASSTGDSIPISLFPTLANKRKCGGKQVEARKEKFLRKEG</sequence>
<protein>
    <submittedName>
        <fullName evidence="2">Uncharacterized protein</fullName>
    </submittedName>
</protein>
<proteinExistence type="predicted"/>
<dbReference type="Proteomes" id="UP000235392">
    <property type="component" value="Unassembled WGS sequence"/>
</dbReference>
<keyword evidence="1" id="KW-0732">Signal</keyword>
<evidence type="ECO:0000313" key="3">
    <source>
        <dbReference type="Proteomes" id="UP000235392"/>
    </source>
</evidence>
<name>A0A2N5UWZ6_9BASI</name>
<evidence type="ECO:0000313" key="2">
    <source>
        <dbReference type="EMBL" id="PLW42288.1"/>
    </source>
</evidence>
<dbReference type="AlphaFoldDB" id="A0A2N5UWZ6"/>
<organism evidence="2 3">
    <name type="scientific">Puccinia coronata f. sp. avenae</name>
    <dbReference type="NCBI Taxonomy" id="200324"/>
    <lineage>
        <taxon>Eukaryota</taxon>
        <taxon>Fungi</taxon>
        <taxon>Dikarya</taxon>
        <taxon>Basidiomycota</taxon>
        <taxon>Pucciniomycotina</taxon>
        <taxon>Pucciniomycetes</taxon>
        <taxon>Pucciniales</taxon>
        <taxon>Pucciniaceae</taxon>
        <taxon>Puccinia</taxon>
    </lineage>
</organism>